<evidence type="ECO:0000313" key="2">
    <source>
        <dbReference type="EnsemblFungi" id="CEF71839"/>
    </source>
</evidence>
<keyword evidence="3" id="KW-1185">Reference proteome</keyword>
<reference evidence="1 3" key="3">
    <citation type="journal article" date="2015" name="BMC Genomics">
        <title>The completed genome sequence of the pathogenic ascomycete fungus Fusarium graminearum.</title>
        <authorList>
            <person name="King R."/>
            <person name="Urban M."/>
            <person name="Hammond-Kosack M.C."/>
            <person name="Hassani-Pak K."/>
            <person name="Hammond-Kosack K.E."/>
        </authorList>
    </citation>
    <scope>NUCLEOTIDE SEQUENCE [LARGE SCALE GENOMIC DNA]</scope>
    <source>
        <strain evidence="3">ATCC MYA-4620 / CBS 123657 / FGSC 9075 / NRRL 31084 / PH-1</strain>
        <strain evidence="1">PH-1</strain>
    </source>
</reference>
<sequence length="107" mass="12559">MMLSFELPSELNHKMSLSLSVPQYAKQYIDLSPPQKWLHKPEYEHLCNCMITYDLYLYAAAKLDSTIGWIKWYVAPKSNTDKCDTEYHVLLERIKQIQISTDIIEST</sequence>
<organism evidence="1 3">
    <name type="scientific">Gibberella zeae (strain ATCC MYA-4620 / CBS 123657 / FGSC 9075 / NRRL 31084 / PH-1)</name>
    <name type="common">Wheat head blight fungus</name>
    <name type="synonym">Fusarium graminearum</name>
    <dbReference type="NCBI Taxonomy" id="229533"/>
    <lineage>
        <taxon>Eukaryota</taxon>
        <taxon>Fungi</taxon>
        <taxon>Dikarya</taxon>
        <taxon>Ascomycota</taxon>
        <taxon>Pezizomycotina</taxon>
        <taxon>Sordariomycetes</taxon>
        <taxon>Hypocreomycetidae</taxon>
        <taxon>Hypocreales</taxon>
        <taxon>Nectriaceae</taxon>
        <taxon>Fusarium</taxon>
    </lineage>
</organism>
<accession>A0A098CYY6</accession>
<evidence type="ECO:0000313" key="1">
    <source>
        <dbReference type="EMBL" id="CEF71839.1"/>
    </source>
</evidence>
<accession>I1S483</accession>
<dbReference type="EnsemblFungi" id="CEF71839">
    <property type="protein sequence ID" value="CEF71839"/>
    <property type="gene ID" value="FGRRES_11650"/>
</dbReference>
<dbReference type="HOGENOM" id="CLU_2210293_0_0_1"/>
<reference evidence="2" key="4">
    <citation type="submission" date="2017-01" db="UniProtKB">
        <authorList>
            <consortium name="EnsemblFungi"/>
        </authorList>
    </citation>
    <scope>IDENTIFICATION</scope>
    <source>
        <strain evidence="2">PH-1 / ATCC MYA-4620 / FGSC 9075 / NRRL 31084</strain>
    </source>
</reference>
<evidence type="ECO:0000313" key="3">
    <source>
        <dbReference type="Proteomes" id="UP000070720"/>
    </source>
</evidence>
<dbReference type="KEGG" id="fgr:FGSG_11650"/>
<reference evidence="2 3" key="2">
    <citation type="journal article" date="2010" name="Nature">
        <title>Comparative genomics reveals mobile pathogenicity chromosomes in Fusarium.</title>
        <authorList>
            <person name="Ma L.J."/>
            <person name="van der Does H.C."/>
            <person name="Borkovich K.A."/>
            <person name="Coleman J.J."/>
            <person name="Daboussi M.J."/>
            <person name="Di Pietro A."/>
            <person name="Dufresne M."/>
            <person name="Freitag M."/>
            <person name="Grabherr M."/>
            <person name="Henrissat B."/>
            <person name="Houterman P.M."/>
            <person name="Kang S."/>
            <person name="Shim W.B."/>
            <person name="Woloshuk C."/>
            <person name="Xie X."/>
            <person name="Xu J.R."/>
            <person name="Antoniw J."/>
            <person name="Baker S.E."/>
            <person name="Bluhm B.H."/>
            <person name="Breakspear A."/>
            <person name="Brown D.W."/>
            <person name="Butchko R.A."/>
            <person name="Chapman S."/>
            <person name="Coulson R."/>
            <person name="Coutinho P.M."/>
            <person name="Danchin E.G."/>
            <person name="Diener A."/>
            <person name="Gale L.R."/>
            <person name="Gardiner D.M."/>
            <person name="Goff S."/>
            <person name="Hammond-Kosack K.E."/>
            <person name="Hilburn K."/>
            <person name="Hua-Van A."/>
            <person name="Jonkers W."/>
            <person name="Kazan K."/>
            <person name="Kodira C.D."/>
            <person name="Koehrsen M."/>
            <person name="Kumar L."/>
            <person name="Lee Y.H."/>
            <person name="Li L."/>
            <person name="Manners J.M."/>
            <person name="Miranda-Saavedra D."/>
            <person name="Mukherjee M."/>
            <person name="Park G."/>
            <person name="Park J."/>
            <person name="Park S.Y."/>
            <person name="Proctor R.H."/>
            <person name="Regev A."/>
            <person name="Ruiz-Roldan M.C."/>
            <person name="Sain D."/>
            <person name="Sakthikumar S."/>
            <person name="Sykes S."/>
            <person name="Schwartz D.C."/>
            <person name="Turgeon B.G."/>
            <person name="Wapinski I."/>
            <person name="Yoder O."/>
            <person name="Young S."/>
            <person name="Zeng Q."/>
            <person name="Zhou S."/>
            <person name="Galagan J."/>
            <person name="Cuomo C.A."/>
            <person name="Kistler H.C."/>
            <person name="Rep M."/>
        </authorList>
    </citation>
    <scope>GENOME REANNOTATION</scope>
    <source>
        <strain evidence="3">ATCC MYA-4620 / CBS 123657 / FGSC 9075 / NRRL 31084 / PH-1</strain>
        <strain evidence="2">PH-1 / ATCC MYA-4620 / FGSC 9075 / NRRL 31084</strain>
    </source>
</reference>
<dbReference type="InParanoid" id="I1S483"/>
<dbReference type="RefSeq" id="XP_011315599.1">
    <property type="nucleotide sequence ID" value="XM_011317297.1"/>
</dbReference>
<protein>
    <submittedName>
        <fullName evidence="1">Chromosome 1, complete genome</fullName>
    </submittedName>
</protein>
<dbReference type="EMBL" id="HG970332">
    <property type="protein sequence ID" value="CEF71839.1"/>
    <property type="molecule type" value="Genomic_DNA"/>
</dbReference>
<reference evidence="2 3" key="1">
    <citation type="journal article" date="2007" name="Science">
        <title>The Fusarium graminearum genome reveals a link between localized polymorphism and pathogen specialization.</title>
        <authorList>
            <person name="Cuomo C.A."/>
            <person name="Gueldener U."/>
            <person name="Xu J.-R."/>
            <person name="Trail F."/>
            <person name="Turgeon B.G."/>
            <person name="Di Pietro A."/>
            <person name="Walton J.D."/>
            <person name="Ma L.-J."/>
            <person name="Baker S.E."/>
            <person name="Rep M."/>
            <person name="Adam G."/>
            <person name="Antoniw J."/>
            <person name="Baldwin T."/>
            <person name="Calvo S.E."/>
            <person name="Chang Y.-L."/>
            <person name="DeCaprio D."/>
            <person name="Gale L.R."/>
            <person name="Gnerre S."/>
            <person name="Goswami R.S."/>
            <person name="Hammond-Kosack K."/>
            <person name="Harris L.J."/>
            <person name="Hilburn K."/>
            <person name="Kennell J.C."/>
            <person name="Kroken S."/>
            <person name="Magnuson J.K."/>
            <person name="Mannhaupt G."/>
            <person name="Mauceli E.W."/>
            <person name="Mewes H.-W."/>
            <person name="Mitterbauer R."/>
            <person name="Muehlbauer G."/>
            <person name="Muensterkoetter M."/>
            <person name="Nelson D."/>
            <person name="O'Donnell K."/>
            <person name="Ouellet T."/>
            <person name="Qi W."/>
            <person name="Quesneville H."/>
            <person name="Roncero M.I.G."/>
            <person name="Seong K.-Y."/>
            <person name="Tetko I.V."/>
            <person name="Urban M."/>
            <person name="Waalwijk C."/>
            <person name="Ward T.J."/>
            <person name="Yao J."/>
            <person name="Birren B.W."/>
            <person name="Kistler H.C."/>
        </authorList>
    </citation>
    <scope>NUCLEOTIDE SEQUENCE [LARGE SCALE GENOMIC DNA]</scope>
    <source>
        <strain evidence="3">ATCC MYA-4620 / CBS 123657 / FGSC 9075 / NRRL 31084 / PH-1</strain>
        <strain evidence="2">PH-1 / ATCC MYA-4620 / FGSC 9075 / NRRL 31084</strain>
    </source>
</reference>
<dbReference type="AlphaFoldDB" id="I1S483"/>
<name>I1S483_GIBZE</name>
<proteinExistence type="predicted"/>
<dbReference type="VEuPathDB" id="FungiDB:FGRAMPH1_01G00079"/>
<gene>
    <name evidence="1" type="ORF">FGRAMPH1_01T00079</name>
</gene>
<dbReference type="Proteomes" id="UP000070720">
    <property type="component" value="Chromosome 1"/>
</dbReference>